<evidence type="ECO:0000313" key="4">
    <source>
        <dbReference type="Proteomes" id="UP000254374"/>
    </source>
</evidence>
<dbReference type="EMBL" id="FTNL01000032">
    <property type="protein sequence ID" value="SIR86483.1"/>
    <property type="molecule type" value="Genomic_DNA"/>
</dbReference>
<organism evidence="2 4">
    <name type="scientific">Fluoribacter gormanii</name>
    <dbReference type="NCBI Taxonomy" id="464"/>
    <lineage>
        <taxon>Bacteria</taxon>
        <taxon>Pseudomonadati</taxon>
        <taxon>Pseudomonadota</taxon>
        <taxon>Gammaproteobacteria</taxon>
        <taxon>Legionellales</taxon>
        <taxon>Legionellaceae</taxon>
        <taxon>Fluoribacter</taxon>
    </lineage>
</organism>
<reference evidence="2 4" key="2">
    <citation type="submission" date="2018-06" db="EMBL/GenBank/DDBJ databases">
        <authorList>
            <consortium name="Pathogen Informatics"/>
            <person name="Doyle S."/>
        </authorList>
    </citation>
    <scope>NUCLEOTIDE SEQUENCE [LARGE SCALE GENOMIC DNA]</scope>
    <source>
        <strain evidence="2 4">NCTC11401</strain>
    </source>
</reference>
<sequence>MIILMSNSKENRAAATNLHQLTHFDALALDQLTDLNKAKEQLLLVDVDANDKFLRYLEPVSFAEALLKHQLSDQVHSVVFLISDNNRHKNLFEFARPFLARLEQAFNHQVIAYIPSDLNYYATVLMAPDEQNSNWQVYGIDIADFPKETSLNLERFQRIKGKHLLWEGSNILEWLVTENKTISSSPAVPDNLRFHL</sequence>
<protein>
    <submittedName>
        <fullName evidence="2">Uncharacterized protein</fullName>
    </submittedName>
</protein>
<accession>A0A377GPV0</accession>
<dbReference type="RefSeq" id="WP_131756906.1">
    <property type="nucleotide sequence ID" value="NZ_CAAAIX010000032.1"/>
</dbReference>
<evidence type="ECO:0000313" key="3">
    <source>
        <dbReference type="Proteomes" id="UP000186808"/>
    </source>
</evidence>
<dbReference type="OrthoDB" id="5652054at2"/>
<dbReference type="EMBL" id="UGGV01000001">
    <property type="protein sequence ID" value="STO26342.1"/>
    <property type="molecule type" value="Genomic_DNA"/>
</dbReference>
<reference evidence="1 3" key="1">
    <citation type="submission" date="2017-01" db="EMBL/GenBank/DDBJ databases">
        <authorList>
            <person name="Varghese N."/>
            <person name="Submissions S."/>
        </authorList>
    </citation>
    <scope>NUCLEOTIDE SEQUENCE [LARGE SCALE GENOMIC DNA]</scope>
    <source>
        <strain evidence="1 3">ATCC 33342</strain>
    </source>
</reference>
<proteinExistence type="predicted"/>
<evidence type="ECO:0000313" key="1">
    <source>
        <dbReference type="EMBL" id="SIR86483.1"/>
    </source>
</evidence>
<dbReference type="Proteomes" id="UP000186808">
    <property type="component" value="Unassembled WGS sequence"/>
</dbReference>
<name>A0A377GPV0_9GAMM</name>
<dbReference type="Proteomes" id="UP000254374">
    <property type="component" value="Unassembled WGS sequence"/>
</dbReference>
<evidence type="ECO:0000313" key="2">
    <source>
        <dbReference type="EMBL" id="STO26342.1"/>
    </source>
</evidence>
<dbReference type="AlphaFoldDB" id="A0A377GPV0"/>
<gene>
    <name evidence="2" type="ORF">NCTC11401_03196</name>
    <name evidence="1" type="ORF">SAMN05421777_1324</name>
</gene>
<keyword evidence="3" id="KW-1185">Reference proteome</keyword>